<dbReference type="Proteomes" id="UP001472677">
    <property type="component" value="Unassembled WGS sequence"/>
</dbReference>
<reference evidence="2 3" key="1">
    <citation type="journal article" date="2024" name="G3 (Bethesda)">
        <title>Genome assembly of Hibiscus sabdariffa L. provides insights into metabolisms of medicinal natural products.</title>
        <authorList>
            <person name="Kim T."/>
        </authorList>
    </citation>
    <scope>NUCLEOTIDE SEQUENCE [LARGE SCALE GENOMIC DNA]</scope>
    <source>
        <strain evidence="2">TK-2024</strain>
        <tissue evidence="2">Old leaves</tissue>
    </source>
</reference>
<dbReference type="PANTHER" id="PTHR36030:SF1">
    <property type="entry name" value="CALMODULIN-BINDING DOMAIN-CONTAINING PROTEIN"/>
    <property type="match status" value="1"/>
</dbReference>
<sequence>MEATQKKGFFRGTLAKSFSRFAKPRPTSTSTSTSSKVVPCSTQPSSSYSPMPRVSTYSYASSKQPATTFHEQKINFAGLPSSMQKVSYRSATEAWGHADENVDLKASTYISNVRQRFQHDRV</sequence>
<dbReference type="PANTHER" id="PTHR36030">
    <property type="entry name" value="CALMODULIN-BINDING DOMAIN-CONTAINING PROTEIN"/>
    <property type="match status" value="1"/>
</dbReference>
<accession>A0ABR2DG79</accession>
<feature type="region of interest" description="Disordered" evidence="1">
    <location>
        <begin position="20"/>
        <end position="52"/>
    </location>
</feature>
<evidence type="ECO:0000256" key="1">
    <source>
        <dbReference type="SAM" id="MobiDB-lite"/>
    </source>
</evidence>
<evidence type="ECO:0000313" key="3">
    <source>
        <dbReference type="Proteomes" id="UP001472677"/>
    </source>
</evidence>
<evidence type="ECO:0000313" key="2">
    <source>
        <dbReference type="EMBL" id="KAK8537324.1"/>
    </source>
</evidence>
<proteinExistence type="predicted"/>
<gene>
    <name evidence="2" type="ORF">V6N12_043490</name>
</gene>
<keyword evidence="3" id="KW-1185">Reference proteome</keyword>
<name>A0ABR2DG79_9ROSI</name>
<feature type="compositionally biased region" description="Polar residues" evidence="1">
    <location>
        <begin position="40"/>
        <end position="52"/>
    </location>
</feature>
<dbReference type="EMBL" id="JBBPBM010000028">
    <property type="protein sequence ID" value="KAK8537324.1"/>
    <property type="molecule type" value="Genomic_DNA"/>
</dbReference>
<organism evidence="2 3">
    <name type="scientific">Hibiscus sabdariffa</name>
    <name type="common">roselle</name>
    <dbReference type="NCBI Taxonomy" id="183260"/>
    <lineage>
        <taxon>Eukaryota</taxon>
        <taxon>Viridiplantae</taxon>
        <taxon>Streptophyta</taxon>
        <taxon>Embryophyta</taxon>
        <taxon>Tracheophyta</taxon>
        <taxon>Spermatophyta</taxon>
        <taxon>Magnoliopsida</taxon>
        <taxon>eudicotyledons</taxon>
        <taxon>Gunneridae</taxon>
        <taxon>Pentapetalae</taxon>
        <taxon>rosids</taxon>
        <taxon>malvids</taxon>
        <taxon>Malvales</taxon>
        <taxon>Malvaceae</taxon>
        <taxon>Malvoideae</taxon>
        <taxon>Hibiscus</taxon>
    </lineage>
</organism>
<protein>
    <submittedName>
        <fullName evidence="2">Uncharacterized protein</fullName>
    </submittedName>
</protein>
<comment type="caution">
    <text evidence="2">The sequence shown here is derived from an EMBL/GenBank/DDBJ whole genome shotgun (WGS) entry which is preliminary data.</text>
</comment>